<dbReference type="NCBIfam" id="TIGR03604">
    <property type="entry name" value="TOMM_cyclo_SagD"/>
    <property type="match status" value="1"/>
</dbReference>
<dbReference type="Gene3D" id="3.30.1330.230">
    <property type="match status" value="1"/>
</dbReference>
<sequence>MQDLINEFLGPILGYTIEKYDNVVITKLINYVNYDLLESHISTQYVKARYNIKLPIEFTPLLRYLENVVPAGGKGETEEESLMGAIGEFLERFYGYSIFFDDNTSIFGRVGELKEQFNVLSTRYKFFSKEQLRKFFFFKDYSDDAFVTFTKAISYKDNKTIYVPSQIVYLTDLIRPGEDLIAYATTGGLSYHEDFEKAFLHGLLEYLERDAINISWISRISPLKIRIPEKLKRKFKVLENKDVVCLRFINEFKGLFVIGCLGFVNGFYVGGAAADITVEDALRRAIYEVYQSISSFSKVSDEEIKLAKKLNKDLLVDFGLVPLYYTYVKKEFLMDYLNNLNTVSYEELEREESLTYKDLVEELLNHGYDIIYKDFNIEKYVGKGKLIRVIIPDLTPAHIPYLPFLGHERYYNIRKIMGLKEEVELFTDEPVPFP</sequence>
<evidence type="ECO:0000313" key="2">
    <source>
        <dbReference type="EMBL" id="MUM63768.1"/>
    </source>
</evidence>
<dbReference type="InterPro" id="IPR003776">
    <property type="entry name" value="YcaO-like_dom"/>
</dbReference>
<evidence type="ECO:0000313" key="3">
    <source>
        <dbReference type="Proteomes" id="UP000440125"/>
    </source>
</evidence>
<comment type="caution">
    <text evidence="2">The sequence shown here is derived from an EMBL/GenBank/DDBJ whole genome shotgun (WGS) entry which is preliminary data.</text>
</comment>
<dbReference type="InterPro" id="IPR027624">
    <property type="entry name" value="TOMM_cyclo_SagD"/>
</dbReference>
<reference evidence="2 3" key="1">
    <citation type="submission" date="2019-10" db="EMBL/GenBank/DDBJ databases">
        <title>Genome Sequences from Six Type Strain Members of the Archaeal Family Sulfolobaceae: Acidianus ambivalens, Acidianus infernus, Metallosphaera prunae, Stygiolobus azoricus, Sulfolobus metallicus, and Sulfurisphaera ohwakuensis.</title>
        <authorList>
            <person name="Counts J.A."/>
            <person name="Kelly R.M."/>
        </authorList>
    </citation>
    <scope>NUCLEOTIDE SEQUENCE [LARGE SCALE GENOMIC DNA]</scope>
    <source>
        <strain evidence="2 3">DSM 3191</strain>
    </source>
</reference>
<gene>
    <name evidence="2" type="ORF">D1867_00550</name>
</gene>
<dbReference type="Gene3D" id="3.30.160.660">
    <property type="match status" value="1"/>
</dbReference>
<dbReference type="PANTHER" id="PTHR37809:SF1">
    <property type="entry name" value="RIBOSOMAL PROTEIN S12 METHYLTHIOTRANSFERASE ACCESSORY FACTOR YCAO"/>
    <property type="match status" value="1"/>
</dbReference>
<evidence type="ECO:0000259" key="1">
    <source>
        <dbReference type="PROSITE" id="PS51664"/>
    </source>
</evidence>
<dbReference type="Gene3D" id="3.30.40.250">
    <property type="match status" value="1"/>
</dbReference>
<protein>
    <recommendedName>
        <fullName evidence="1">YcaO domain-containing protein</fullName>
    </recommendedName>
</protein>
<dbReference type="OrthoDB" id="39650at2157"/>
<dbReference type="Pfam" id="PF02624">
    <property type="entry name" value="YcaO"/>
    <property type="match status" value="1"/>
</dbReference>
<dbReference type="PANTHER" id="PTHR37809">
    <property type="entry name" value="RIBOSOMAL PROTEIN S12 METHYLTHIOTRANSFERASE ACCESSORY FACTOR YCAO"/>
    <property type="match status" value="1"/>
</dbReference>
<dbReference type="PROSITE" id="PS51664">
    <property type="entry name" value="YCAO"/>
    <property type="match status" value="1"/>
</dbReference>
<accession>A0A6A9QIN6</accession>
<feature type="domain" description="YcaO" evidence="1">
    <location>
        <begin position="73"/>
        <end position="434"/>
    </location>
</feature>
<keyword evidence="3" id="KW-1185">Reference proteome</keyword>
<dbReference type="AlphaFoldDB" id="A0A6A9QIN6"/>
<proteinExistence type="predicted"/>
<name>A0A6A9QIN6_ACIIN</name>
<dbReference type="Proteomes" id="UP000440125">
    <property type="component" value="Unassembled WGS sequence"/>
</dbReference>
<dbReference type="EMBL" id="WFIY01000004">
    <property type="protein sequence ID" value="MUM63768.1"/>
    <property type="molecule type" value="Genomic_DNA"/>
</dbReference>
<organism evidence="2 3">
    <name type="scientific">Acidianus infernus</name>
    <dbReference type="NCBI Taxonomy" id="12915"/>
    <lineage>
        <taxon>Archaea</taxon>
        <taxon>Thermoproteota</taxon>
        <taxon>Thermoprotei</taxon>
        <taxon>Sulfolobales</taxon>
        <taxon>Sulfolobaceae</taxon>
        <taxon>Acidianus</taxon>
    </lineage>
</organism>
<dbReference type="RefSeq" id="WP_155862352.1">
    <property type="nucleotide sequence ID" value="NZ_WFIY01000004.1"/>
</dbReference>